<proteinExistence type="predicted"/>
<dbReference type="OrthoDB" id="10532556at2759"/>
<evidence type="ECO:0000313" key="1">
    <source>
        <dbReference type="EMBL" id="OPJ77422.1"/>
    </source>
</evidence>
<reference evidence="1 2" key="1">
    <citation type="submission" date="2016-02" db="EMBL/GenBank/DDBJ databases">
        <title>Band-tailed pigeon sequencing and assembly.</title>
        <authorList>
            <person name="Soares A.E."/>
            <person name="Novak B.J."/>
            <person name="Rice E.S."/>
            <person name="O'Connell B."/>
            <person name="Chang D."/>
            <person name="Weber S."/>
            <person name="Shapiro B."/>
        </authorList>
    </citation>
    <scope>NUCLEOTIDE SEQUENCE [LARGE SCALE GENOMIC DNA]</scope>
    <source>
        <strain evidence="1">BTP2013</strain>
        <tissue evidence="1">Blood</tissue>
    </source>
</reference>
<keyword evidence="2" id="KW-1185">Reference proteome</keyword>
<evidence type="ECO:0000313" key="2">
    <source>
        <dbReference type="Proteomes" id="UP000190648"/>
    </source>
</evidence>
<name>A0A1V4JYY2_PATFA</name>
<gene>
    <name evidence="1" type="ORF">AV530_007743</name>
</gene>
<dbReference type="EMBL" id="LSYS01005497">
    <property type="protein sequence ID" value="OPJ77422.1"/>
    <property type="molecule type" value="Genomic_DNA"/>
</dbReference>
<sequence>MCRVELLKVLPASASAVPPHNFQGSEGQITPLTSNFHSNNTDYTRNLSLQSQICCFALGADECKAEIFPKNLEEKLKSLQ</sequence>
<dbReference type="Proteomes" id="UP000190648">
    <property type="component" value="Unassembled WGS sequence"/>
</dbReference>
<protein>
    <submittedName>
        <fullName evidence="1">Uncharacterized protein</fullName>
    </submittedName>
</protein>
<accession>A0A1V4JYY2</accession>
<dbReference type="AlphaFoldDB" id="A0A1V4JYY2"/>
<comment type="caution">
    <text evidence="1">The sequence shown here is derived from an EMBL/GenBank/DDBJ whole genome shotgun (WGS) entry which is preliminary data.</text>
</comment>
<organism evidence="1 2">
    <name type="scientific">Patagioenas fasciata monilis</name>
    <dbReference type="NCBI Taxonomy" id="372326"/>
    <lineage>
        <taxon>Eukaryota</taxon>
        <taxon>Metazoa</taxon>
        <taxon>Chordata</taxon>
        <taxon>Craniata</taxon>
        <taxon>Vertebrata</taxon>
        <taxon>Euteleostomi</taxon>
        <taxon>Archelosauria</taxon>
        <taxon>Archosauria</taxon>
        <taxon>Dinosauria</taxon>
        <taxon>Saurischia</taxon>
        <taxon>Theropoda</taxon>
        <taxon>Coelurosauria</taxon>
        <taxon>Aves</taxon>
        <taxon>Neognathae</taxon>
        <taxon>Neoaves</taxon>
        <taxon>Columbimorphae</taxon>
        <taxon>Columbiformes</taxon>
        <taxon>Columbidae</taxon>
        <taxon>Patagioenas</taxon>
    </lineage>
</organism>